<feature type="non-terminal residue" evidence="1">
    <location>
        <position position="1"/>
    </location>
</feature>
<evidence type="ECO:0000313" key="2">
    <source>
        <dbReference type="Proteomes" id="UP000308267"/>
    </source>
</evidence>
<dbReference type="EMBL" id="SJOL01011828">
    <property type="protein sequence ID" value="TGZ47766.1"/>
    <property type="molecule type" value="Genomic_DNA"/>
</dbReference>
<protein>
    <submittedName>
        <fullName evidence="1">Uncharacterized protein</fullName>
    </submittedName>
</protein>
<name>A0A4S2KFR8_OPIFE</name>
<sequence>AVFTDKLMILAILKYQVPEPASAVLVQSALVCLLYSRLRKDLLWPSLHDVDFYTELTQCLHNIIMDPSEPASRFLAIRVYDALLEKVAAADNIIGGLRKIPFWRSHLPIFFQMISFSLIHGMELFLSNFKL</sequence>
<dbReference type="OrthoDB" id="6282143at2759"/>
<dbReference type="AlphaFoldDB" id="A0A4S2KFR8"/>
<comment type="caution">
    <text evidence="1">The sequence shown here is derived from an EMBL/GenBank/DDBJ whole genome shotgun (WGS) entry which is preliminary data.</text>
</comment>
<proteinExistence type="predicted"/>
<evidence type="ECO:0000313" key="1">
    <source>
        <dbReference type="EMBL" id="TGZ47766.1"/>
    </source>
</evidence>
<organism evidence="1 2">
    <name type="scientific">Opisthorchis felineus</name>
    <dbReference type="NCBI Taxonomy" id="147828"/>
    <lineage>
        <taxon>Eukaryota</taxon>
        <taxon>Metazoa</taxon>
        <taxon>Spiralia</taxon>
        <taxon>Lophotrochozoa</taxon>
        <taxon>Platyhelminthes</taxon>
        <taxon>Trematoda</taxon>
        <taxon>Digenea</taxon>
        <taxon>Opisthorchiida</taxon>
        <taxon>Opisthorchiata</taxon>
        <taxon>Opisthorchiidae</taxon>
        <taxon>Opisthorchis</taxon>
    </lineage>
</organism>
<gene>
    <name evidence="1" type="ORF">CRM22_011027</name>
</gene>
<dbReference type="Proteomes" id="UP000308267">
    <property type="component" value="Unassembled WGS sequence"/>
</dbReference>
<accession>A0A4S2KFR8</accession>
<keyword evidence="2" id="KW-1185">Reference proteome</keyword>
<reference evidence="1 2" key="1">
    <citation type="journal article" date="2019" name="BMC Genomics">
        <title>New insights from Opisthorchis felineus genome: update on genomics of the epidemiologically important liver flukes.</title>
        <authorList>
            <person name="Ershov N.I."/>
            <person name="Mordvinov V.A."/>
            <person name="Prokhortchouk E.B."/>
            <person name="Pakharukova M.Y."/>
            <person name="Gunbin K.V."/>
            <person name="Ustyantsev K."/>
            <person name="Genaev M.A."/>
            <person name="Blinov A.G."/>
            <person name="Mazur A."/>
            <person name="Boulygina E."/>
            <person name="Tsygankova S."/>
            <person name="Khrameeva E."/>
            <person name="Chekanov N."/>
            <person name="Fan G."/>
            <person name="Xiao A."/>
            <person name="Zhang H."/>
            <person name="Xu X."/>
            <person name="Yang H."/>
            <person name="Solovyev V."/>
            <person name="Lee S.M."/>
            <person name="Liu X."/>
            <person name="Afonnikov D.A."/>
            <person name="Skryabin K.G."/>
        </authorList>
    </citation>
    <scope>NUCLEOTIDE SEQUENCE [LARGE SCALE GENOMIC DNA]</scope>
    <source>
        <strain evidence="1">AK-0245</strain>
        <tissue evidence="1">Whole organism</tissue>
    </source>
</reference>